<dbReference type="InterPro" id="IPR046866">
    <property type="entry name" value="FapA_N"/>
</dbReference>
<reference evidence="2 3" key="1">
    <citation type="submission" date="2020-08" db="EMBL/GenBank/DDBJ databases">
        <title>Genomic Encyclopedia of Type Strains, Phase IV (KMG-IV): sequencing the most valuable type-strain genomes for metagenomic binning, comparative biology and taxonomic classification.</title>
        <authorList>
            <person name="Goeker M."/>
        </authorList>
    </citation>
    <scope>NUCLEOTIDE SEQUENCE [LARGE SCALE GENOMIC DNA]</scope>
    <source>
        <strain evidence="2 3">DSM 24661</strain>
    </source>
</reference>
<accession>A0A840UK38</accession>
<dbReference type="InterPro" id="IPR005646">
    <property type="entry name" value="FapA"/>
</dbReference>
<organism evidence="2 3">
    <name type="scientific">Pectinatus brassicae</name>
    <dbReference type="NCBI Taxonomy" id="862415"/>
    <lineage>
        <taxon>Bacteria</taxon>
        <taxon>Bacillati</taxon>
        <taxon>Bacillota</taxon>
        <taxon>Negativicutes</taxon>
        <taxon>Selenomonadales</taxon>
        <taxon>Selenomonadaceae</taxon>
        <taxon>Pectinatus</taxon>
    </lineage>
</organism>
<evidence type="ECO:0000313" key="2">
    <source>
        <dbReference type="EMBL" id="MBB5336550.1"/>
    </source>
</evidence>
<evidence type="ECO:0000259" key="1">
    <source>
        <dbReference type="Pfam" id="PF20250"/>
    </source>
</evidence>
<feature type="domain" description="Flagellar Assembly Protein A N-terminal region" evidence="1">
    <location>
        <begin position="93"/>
        <end position="258"/>
    </location>
</feature>
<dbReference type="PANTHER" id="PTHR38032">
    <property type="entry name" value="POLYMERASE-RELATED"/>
    <property type="match status" value="1"/>
</dbReference>
<gene>
    <name evidence="2" type="ORF">HNR32_001700</name>
</gene>
<name>A0A840UK38_9FIRM</name>
<dbReference type="InterPro" id="IPR046865">
    <property type="entry name" value="FapA_b_solenoid"/>
</dbReference>
<comment type="caution">
    <text evidence="2">The sequence shown here is derived from an EMBL/GenBank/DDBJ whole genome shotgun (WGS) entry which is preliminary data.</text>
</comment>
<dbReference type="Proteomes" id="UP000559117">
    <property type="component" value="Unassembled WGS sequence"/>
</dbReference>
<evidence type="ECO:0000313" key="3">
    <source>
        <dbReference type="Proteomes" id="UP000559117"/>
    </source>
</evidence>
<dbReference type="EMBL" id="JACHFH010000019">
    <property type="protein sequence ID" value="MBB5336550.1"/>
    <property type="molecule type" value="Genomic_DNA"/>
</dbReference>
<dbReference type="PANTHER" id="PTHR38032:SF1">
    <property type="entry name" value="RNA-BINDING PROTEIN KHPB N-TERMINAL DOMAIN-CONTAINING PROTEIN"/>
    <property type="match status" value="1"/>
</dbReference>
<protein>
    <recommendedName>
        <fullName evidence="1">Flagellar Assembly Protein A N-terminal region domain-containing protein</fullName>
    </recommendedName>
</protein>
<dbReference type="AlphaFoldDB" id="A0A840UK38"/>
<dbReference type="RefSeq" id="WP_183861578.1">
    <property type="nucleotide sequence ID" value="NZ_JACHFH010000019.1"/>
</dbReference>
<dbReference type="Pfam" id="PF03961">
    <property type="entry name" value="FapA"/>
    <property type="match status" value="1"/>
</dbReference>
<sequence length="539" mass="59932">MSDTAIGSRAEGYLLEFQDEAVFLTVYPQETNQSTFTDVTLLCAILKKHNIQKYKIADLLKIIELHDGTRQQISGAGMTVGEEAEEKSYVPIIEVSKDKMKAVIYFEGPEELFNFDKAYIMKQLADMNISYGINEKAIEEYLKYPNQRIVIAQGRQPINGENAYIKKYIDFSKKGRPSEQQYGKVDYKDLNLFVLVSKGDILAERILQTKGEVGMNIMGQEIACRPGKPIPLLKGKNTDILNDNTLIAMLDGQAIDENNKISVDPRIDINSDVDYATGNIDFNGSVFIRGNVQEGFTVKAQGDVEVGGTITGGVVEARNVYINGGILGMRHGKVYAREDIRTTFVENADITAERDIFISDVALHSVINAGRRINVNEKRGQIVGGYVVAGMLIDAKLIGNAINVATRVEVGINPIISKKYKTLAGKIEAAKKKLKTIKSTLVVFEAKMDRLTLDQKMKFAEMKRMQFPLAGEIERNENELKSIGEQLKNMENAKIKVADKIYPGVKLVISSLLYAVQIEAQHCTFSADRENGCVKNGPY</sequence>
<keyword evidence="3" id="KW-1185">Reference proteome</keyword>
<proteinExistence type="predicted"/>
<dbReference type="Pfam" id="PF20250">
    <property type="entry name" value="FapA_N"/>
    <property type="match status" value="1"/>
</dbReference>